<proteinExistence type="inferred from homology"/>
<dbReference type="GO" id="GO:0003899">
    <property type="term" value="F:DNA-directed RNA polymerase activity"/>
    <property type="evidence" value="ECO:0007669"/>
    <property type="project" value="InterPro"/>
</dbReference>
<dbReference type="OrthoDB" id="510325at2759"/>
<evidence type="ECO:0000256" key="5">
    <source>
        <dbReference type="ARBA" id="ARBA00025751"/>
    </source>
</evidence>
<sequence>MTAAKQKIEFLDLKTYQEDPSNVTLVFHEEDHTIGNALKHIICGMPDVEFCGYSVPHPLEDKILFRVQTHRQKDALQVILKGLDELEKVRKLTDLERSASIFLPQRKDESVFGKKVLISNLWVKLNPFMEGEHLQILTIHADNCCRCSL</sequence>
<dbReference type="GO" id="GO:0003677">
    <property type="term" value="F:DNA binding"/>
    <property type="evidence" value="ECO:0007669"/>
    <property type="project" value="InterPro"/>
</dbReference>
<dbReference type="EMBL" id="LIAE01006718">
    <property type="protein sequence ID" value="PAV85834.1"/>
    <property type="molecule type" value="Genomic_DNA"/>
</dbReference>
<comment type="subcellular location">
    <subcellularLocation>
        <location evidence="1">Nucleus</location>
    </subcellularLocation>
</comment>
<dbReference type="InterPro" id="IPR008193">
    <property type="entry name" value="RNA_pol_Rpb11_13-16kDa_CS"/>
</dbReference>
<reference evidence="8 9" key="1">
    <citation type="journal article" date="2017" name="Curr. Biol.">
        <title>Genome architecture and evolution of a unichromosomal asexual nematode.</title>
        <authorList>
            <person name="Fradin H."/>
            <person name="Zegar C."/>
            <person name="Gutwein M."/>
            <person name="Lucas J."/>
            <person name="Kovtun M."/>
            <person name="Corcoran D."/>
            <person name="Baugh L.R."/>
            <person name="Kiontke K."/>
            <person name="Gunsalus K."/>
            <person name="Fitch D.H."/>
            <person name="Piano F."/>
        </authorList>
    </citation>
    <scope>NUCLEOTIDE SEQUENCE [LARGE SCALE GENOMIC DNA]</scope>
    <source>
        <strain evidence="8">PF1309</strain>
    </source>
</reference>
<dbReference type="InterPro" id="IPR022905">
    <property type="entry name" value="Rpo11-like"/>
</dbReference>
<protein>
    <recommendedName>
        <fullName evidence="6">DNA-directed RNA polymerase I subunit D</fullName>
    </recommendedName>
</protein>
<evidence type="ECO:0000256" key="6">
    <source>
        <dbReference type="ARBA" id="ARBA00031757"/>
    </source>
</evidence>
<organism evidence="8 9">
    <name type="scientific">Diploscapter pachys</name>
    <dbReference type="NCBI Taxonomy" id="2018661"/>
    <lineage>
        <taxon>Eukaryota</taxon>
        <taxon>Metazoa</taxon>
        <taxon>Ecdysozoa</taxon>
        <taxon>Nematoda</taxon>
        <taxon>Chromadorea</taxon>
        <taxon>Rhabditida</taxon>
        <taxon>Rhabditina</taxon>
        <taxon>Rhabditomorpha</taxon>
        <taxon>Rhabditoidea</taxon>
        <taxon>Rhabditidae</taxon>
        <taxon>Diploscapter</taxon>
    </lineage>
</organism>
<accession>A0A2A2LI29</accession>
<comment type="caution">
    <text evidence="8">The sequence shown here is derived from an EMBL/GenBank/DDBJ whole genome shotgun (WGS) entry which is preliminary data.</text>
</comment>
<evidence type="ECO:0000256" key="3">
    <source>
        <dbReference type="ARBA" id="ARBA00023163"/>
    </source>
</evidence>
<keyword evidence="2" id="KW-0240">DNA-directed RNA polymerase</keyword>
<evidence type="ECO:0000256" key="2">
    <source>
        <dbReference type="ARBA" id="ARBA00022478"/>
    </source>
</evidence>
<dbReference type="GO" id="GO:0006362">
    <property type="term" value="P:transcription elongation by RNA polymerase I"/>
    <property type="evidence" value="ECO:0007669"/>
    <property type="project" value="TreeGrafter"/>
</dbReference>
<dbReference type="PANTHER" id="PTHR13946:SF28">
    <property type="entry name" value="DNA-DIRECTED RNA POLYMERASES I AND III SUBUNIT RPAC2"/>
    <property type="match status" value="1"/>
</dbReference>
<dbReference type="SUPFAM" id="SSF55257">
    <property type="entry name" value="RBP11-like subunits of RNA polymerase"/>
    <property type="match status" value="1"/>
</dbReference>
<dbReference type="GO" id="GO:0006383">
    <property type="term" value="P:transcription by RNA polymerase III"/>
    <property type="evidence" value="ECO:0007669"/>
    <property type="project" value="TreeGrafter"/>
</dbReference>
<dbReference type="GO" id="GO:0046983">
    <property type="term" value="F:protein dimerization activity"/>
    <property type="evidence" value="ECO:0007669"/>
    <property type="project" value="InterPro"/>
</dbReference>
<dbReference type="InterPro" id="IPR009025">
    <property type="entry name" value="RBP11-like_dimer"/>
</dbReference>
<keyword evidence="4" id="KW-0539">Nucleus</keyword>
<dbReference type="GO" id="GO:0005736">
    <property type="term" value="C:RNA polymerase I complex"/>
    <property type="evidence" value="ECO:0007669"/>
    <property type="project" value="TreeGrafter"/>
</dbReference>
<dbReference type="InterPro" id="IPR036603">
    <property type="entry name" value="RBP11-like"/>
</dbReference>
<keyword evidence="3" id="KW-0804">Transcription</keyword>
<dbReference type="CDD" id="cd07029">
    <property type="entry name" value="RNAP_I_III_AC19"/>
    <property type="match status" value="1"/>
</dbReference>
<dbReference type="PROSITE" id="PS01154">
    <property type="entry name" value="RNA_POL_L_13KD"/>
    <property type="match status" value="1"/>
</dbReference>
<feature type="domain" description="DNA-directed RNA polymerase RBP11-like dimerisation" evidence="7">
    <location>
        <begin position="23"/>
        <end position="88"/>
    </location>
</feature>
<keyword evidence="9" id="KW-1185">Reference proteome</keyword>
<dbReference type="AlphaFoldDB" id="A0A2A2LI29"/>
<comment type="similarity">
    <text evidence="5">Belongs to the archaeal Rpo11/eukaryotic RPB11/RPC19 RNA polymerase subunit family.</text>
</comment>
<dbReference type="PANTHER" id="PTHR13946">
    <property type="entry name" value="DNA-DIRECTED RNA POLYMERASE I,II,III"/>
    <property type="match status" value="1"/>
</dbReference>
<dbReference type="STRING" id="2018661.A0A2A2LI29"/>
<dbReference type="GO" id="GO:0005666">
    <property type="term" value="C:RNA polymerase III complex"/>
    <property type="evidence" value="ECO:0007669"/>
    <property type="project" value="TreeGrafter"/>
</dbReference>
<dbReference type="InterPro" id="IPR033898">
    <property type="entry name" value="RNAP_AC19"/>
</dbReference>
<evidence type="ECO:0000256" key="4">
    <source>
        <dbReference type="ARBA" id="ARBA00023242"/>
    </source>
</evidence>
<dbReference type="HAMAP" id="MF_00261">
    <property type="entry name" value="RNApol_arch_Rpo11"/>
    <property type="match status" value="1"/>
</dbReference>
<evidence type="ECO:0000313" key="9">
    <source>
        <dbReference type="Proteomes" id="UP000218231"/>
    </source>
</evidence>
<name>A0A2A2LI29_9BILA</name>
<evidence type="ECO:0000256" key="1">
    <source>
        <dbReference type="ARBA" id="ARBA00004123"/>
    </source>
</evidence>
<dbReference type="Pfam" id="PF13656">
    <property type="entry name" value="RNA_pol_L_2"/>
    <property type="match status" value="1"/>
</dbReference>
<evidence type="ECO:0000259" key="7">
    <source>
        <dbReference type="Pfam" id="PF13656"/>
    </source>
</evidence>
<dbReference type="Gene3D" id="3.30.1360.10">
    <property type="entry name" value="RNA polymerase, RBP11-like subunit"/>
    <property type="match status" value="1"/>
</dbReference>
<dbReference type="Proteomes" id="UP000218231">
    <property type="component" value="Unassembled WGS sequence"/>
</dbReference>
<gene>
    <name evidence="8" type="ORF">WR25_01945</name>
</gene>
<evidence type="ECO:0000313" key="8">
    <source>
        <dbReference type="EMBL" id="PAV85834.1"/>
    </source>
</evidence>